<reference evidence="2 3" key="1">
    <citation type="journal article" date="2015" name="Microbiome">
        <title>Genomic resolution of linkages in carbon, nitrogen, and sulfur cycling among widespread estuary sediment bacteria.</title>
        <authorList>
            <person name="Baker B.J."/>
            <person name="Lazar C.S."/>
            <person name="Teske A.P."/>
            <person name="Dick G.J."/>
        </authorList>
    </citation>
    <scope>NUCLEOTIDE SEQUENCE [LARGE SCALE GENOMIC DNA]</scope>
    <source>
        <strain evidence="2">SM23_60</strain>
    </source>
</reference>
<feature type="non-terminal residue" evidence="2">
    <location>
        <position position="241"/>
    </location>
</feature>
<sequence length="241" mass="27983">MKILLINKYLYPRGGDALCTLDTGRLLARKGHEVLYWGMSHPSNPAYRHSDLYVERVDFNRASGLRQHLRIACNIVYSYEAQHKIEKLIRREKPDIAHIHNIAHQISPSILPVLRHHRIPVVMTLHDYKLVCASYLLMAHGEICEACAHGRHHKCFQKQCVRGSLPKSLLNTIEMYFHHTVRHIYDSVTTFISPSHFLRDKLHQMGFRGKITILPHFVSSNDYDPYYGSEDESLVFFGRLS</sequence>
<dbReference type="EMBL" id="LJUO01000196">
    <property type="protein sequence ID" value="KPK67865.1"/>
    <property type="molecule type" value="Genomic_DNA"/>
</dbReference>
<dbReference type="Gene3D" id="3.40.50.2000">
    <property type="entry name" value="Glycogen Phosphorylase B"/>
    <property type="match status" value="1"/>
</dbReference>
<name>A0A0S8G509_UNCW3</name>
<dbReference type="GO" id="GO:0016740">
    <property type="term" value="F:transferase activity"/>
    <property type="evidence" value="ECO:0007669"/>
    <property type="project" value="UniProtKB-KW"/>
</dbReference>
<gene>
    <name evidence="2" type="ORF">AMJ87_12715</name>
</gene>
<dbReference type="Proteomes" id="UP000051096">
    <property type="component" value="Unassembled WGS sequence"/>
</dbReference>
<proteinExistence type="predicted"/>
<protein>
    <submittedName>
        <fullName evidence="2">Group 1 glycosyl transferase</fullName>
    </submittedName>
</protein>
<dbReference type="InterPro" id="IPR028098">
    <property type="entry name" value="Glyco_trans_4-like_N"/>
</dbReference>
<dbReference type="Pfam" id="PF13439">
    <property type="entry name" value="Glyco_transf_4"/>
    <property type="match status" value="1"/>
</dbReference>
<organism evidence="2 3">
    <name type="scientific">candidate division WOR_3 bacterium SM23_60</name>
    <dbReference type="NCBI Taxonomy" id="1703780"/>
    <lineage>
        <taxon>Bacteria</taxon>
        <taxon>Bacteria division WOR-3</taxon>
    </lineage>
</organism>
<evidence type="ECO:0000259" key="1">
    <source>
        <dbReference type="Pfam" id="PF13439"/>
    </source>
</evidence>
<dbReference type="AlphaFoldDB" id="A0A0S8G509"/>
<keyword evidence="2" id="KW-0808">Transferase</keyword>
<accession>A0A0S8G509</accession>
<evidence type="ECO:0000313" key="3">
    <source>
        <dbReference type="Proteomes" id="UP000051096"/>
    </source>
</evidence>
<evidence type="ECO:0000313" key="2">
    <source>
        <dbReference type="EMBL" id="KPK67865.1"/>
    </source>
</evidence>
<feature type="domain" description="Glycosyltransferase subfamily 4-like N-terminal" evidence="1">
    <location>
        <begin position="14"/>
        <end position="219"/>
    </location>
</feature>
<comment type="caution">
    <text evidence="2">The sequence shown here is derived from an EMBL/GenBank/DDBJ whole genome shotgun (WGS) entry which is preliminary data.</text>
</comment>
<dbReference type="SUPFAM" id="SSF53756">
    <property type="entry name" value="UDP-Glycosyltransferase/glycogen phosphorylase"/>
    <property type="match status" value="1"/>
</dbReference>